<dbReference type="Proteomes" id="UP001528823">
    <property type="component" value="Unassembled WGS sequence"/>
</dbReference>
<organism evidence="1 2">
    <name type="scientific">Spartinivicinus poritis</name>
    <dbReference type="NCBI Taxonomy" id="2994640"/>
    <lineage>
        <taxon>Bacteria</taxon>
        <taxon>Pseudomonadati</taxon>
        <taxon>Pseudomonadota</taxon>
        <taxon>Gammaproteobacteria</taxon>
        <taxon>Oceanospirillales</taxon>
        <taxon>Zooshikellaceae</taxon>
        <taxon>Spartinivicinus</taxon>
    </lineage>
</organism>
<accession>A0ABT5U8G6</accession>
<gene>
    <name evidence="1" type="ORF">ORQ98_11855</name>
</gene>
<dbReference type="Gene3D" id="3.40.190.10">
    <property type="entry name" value="Periplasmic binding protein-like II"/>
    <property type="match status" value="2"/>
</dbReference>
<dbReference type="RefSeq" id="WP_274689017.1">
    <property type="nucleotide sequence ID" value="NZ_JAPMOU010000012.1"/>
</dbReference>
<dbReference type="EMBL" id="JAPMOU010000012">
    <property type="protein sequence ID" value="MDE1462665.1"/>
    <property type="molecule type" value="Genomic_DNA"/>
</dbReference>
<sequence>MSDVIIVAGNGWCPYICVDPSTEEGFAEKPGIFSEVVIRILADHGYSLKLASMPWSRAILETRNGKYNAVFGSSKSITPDFIFPTIPQVTYNMCFHIRGNSTWQYINVNSLENIRLGIVQDYPYDDGGEVDQYIKQNTNSHFIQVLKGDDRGALLRNIQKLATKRVDAIIDSPYVISHTIQTHQLTYKLKMAGCLKTGGMSIAFSPVLPSSKHYARLITEGMIKLQANGDLAKIKDKYRFSN</sequence>
<proteinExistence type="predicted"/>
<name>A0ABT5U8G6_9GAMM</name>
<keyword evidence="2" id="KW-1185">Reference proteome</keyword>
<evidence type="ECO:0000313" key="1">
    <source>
        <dbReference type="EMBL" id="MDE1462665.1"/>
    </source>
</evidence>
<dbReference type="SUPFAM" id="SSF53850">
    <property type="entry name" value="Periplasmic binding protein-like II"/>
    <property type="match status" value="1"/>
</dbReference>
<comment type="caution">
    <text evidence="1">The sequence shown here is derived from an EMBL/GenBank/DDBJ whole genome shotgun (WGS) entry which is preliminary data.</text>
</comment>
<protein>
    <submittedName>
        <fullName evidence="1">Transporter substrate-binding domain-containing protein</fullName>
    </submittedName>
</protein>
<evidence type="ECO:0000313" key="2">
    <source>
        <dbReference type="Proteomes" id="UP001528823"/>
    </source>
</evidence>
<reference evidence="1 2" key="1">
    <citation type="submission" date="2022-11" db="EMBL/GenBank/DDBJ databases">
        <title>Spartinivicinus poritis sp. nov., isolated from scleractinian coral Porites lutea.</title>
        <authorList>
            <person name="Zhang G."/>
            <person name="Cai L."/>
            <person name="Wei Q."/>
        </authorList>
    </citation>
    <scope>NUCLEOTIDE SEQUENCE [LARGE SCALE GENOMIC DNA]</scope>
    <source>
        <strain evidence="1 2">A2-2</strain>
    </source>
</reference>